<keyword evidence="3" id="KW-1185">Reference proteome</keyword>
<dbReference type="Pfam" id="PF00535">
    <property type="entry name" value="Glycos_transf_2"/>
    <property type="match status" value="1"/>
</dbReference>
<reference evidence="2 3" key="1">
    <citation type="submission" date="2020-12" db="EMBL/GenBank/DDBJ databases">
        <title>Whole genome sequences of gut porcine anaerobes.</title>
        <authorList>
            <person name="Kubasova T."/>
            <person name="Jahodarova E."/>
            <person name="Rychlik I."/>
        </authorList>
    </citation>
    <scope>NUCLEOTIDE SEQUENCE [LARGE SCALE GENOMIC DNA]</scope>
    <source>
        <strain evidence="2 3">An925</strain>
    </source>
</reference>
<dbReference type="Gene3D" id="3.90.550.10">
    <property type="entry name" value="Spore Coat Polysaccharide Biosynthesis Protein SpsA, Chain A"/>
    <property type="match status" value="1"/>
</dbReference>
<dbReference type="InterPro" id="IPR029044">
    <property type="entry name" value="Nucleotide-diphossugar_trans"/>
</dbReference>
<evidence type="ECO:0000259" key="1">
    <source>
        <dbReference type="Pfam" id="PF00535"/>
    </source>
</evidence>
<sequence length="277" mass="32734">MVQELHIQAVNCGIDFEIIVVEDGSTNPKYVDQNRPVAAIDHVRYIIHEENMGRAIIRNWLADKAEYDTLLFLDCDVDILDPDYLKRYLDNKASVVCGGLCIGGDANKLRHSLRYHYEKTHEKEYTAKQRKRNPYKNFRTTNFLIEHKVMEGCRFDERFRQYGYEDVIFGKTLKQNGIIISHIENPVYLTRFESNTYFMIKTEEALHTLYKFRKDIVPYSRLLQHVEVLKKIGLLPVLRLIYRSSIGYYLMRNLNGERPVSQLYNLYKLMFFASLKP</sequence>
<dbReference type="SUPFAM" id="SSF53448">
    <property type="entry name" value="Nucleotide-diphospho-sugar transferases"/>
    <property type="match status" value="1"/>
</dbReference>
<dbReference type="PANTHER" id="PTHR43685:SF2">
    <property type="entry name" value="GLYCOSYLTRANSFERASE 2-LIKE DOMAIN-CONTAINING PROTEIN"/>
    <property type="match status" value="1"/>
</dbReference>
<feature type="domain" description="Glycosyltransferase 2-like" evidence="1">
    <location>
        <begin position="14"/>
        <end position="139"/>
    </location>
</feature>
<gene>
    <name evidence="2" type="ORF">I6E12_09565</name>
</gene>
<accession>A0ABS9CH27</accession>
<dbReference type="InterPro" id="IPR001173">
    <property type="entry name" value="Glyco_trans_2-like"/>
</dbReference>
<proteinExistence type="predicted"/>
<evidence type="ECO:0000313" key="2">
    <source>
        <dbReference type="EMBL" id="MCF2564358.1"/>
    </source>
</evidence>
<dbReference type="EMBL" id="JADYTN010000022">
    <property type="protein sequence ID" value="MCF2564358.1"/>
    <property type="molecule type" value="Genomic_DNA"/>
</dbReference>
<protein>
    <submittedName>
        <fullName evidence="2">Glycosyltransferase</fullName>
    </submittedName>
</protein>
<name>A0ABS9CH27_9BACT</name>
<organism evidence="2 3">
    <name type="scientific">Xylanibacter brevis</name>
    <dbReference type="NCBI Taxonomy" id="83231"/>
    <lineage>
        <taxon>Bacteria</taxon>
        <taxon>Pseudomonadati</taxon>
        <taxon>Bacteroidota</taxon>
        <taxon>Bacteroidia</taxon>
        <taxon>Bacteroidales</taxon>
        <taxon>Prevotellaceae</taxon>
        <taxon>Xylanibacter</taxon>
    </lineage>
</organism>
<comment type="caution">
    <text evidence="2">The sequence shown here is derived from an EMBL/GenBank/DDBJ whole genome shotgun (WGS) entry which is preliminary data.</text>
</comment>
<dbReference type="InterPro" id="IPR050834">
    <property type="entry name" value="Glycosyltransf_2"/>
</dbReference>
<dbReference type="PANTHER" id="PTHR43685">
    <property type="entry name" value="GLYCOSYLTRANSFERASE"/>
    <property type="match status" value="1"/>
</dbReference>
<evidence type="ECO:0000313" key="3">
    <source>
        <dbReference type="Proteomes" id="UP001200470"/>
    </source>
</evidence>
<dbReference type="CDD" id="cd00761">
    <property type="entry name" value="Glyco_tranf_GTA_type"/>
    <property type="match status" value="1"/>
</dbReference>
<dbReference type="Proteomes" id="UP001200470">
    <property type="component" value="Unassembled WGS sequence"/>
</dbReference>